<protein>
    <submittedName>
        <fullName evidence="1">Uncharacterized protein</fullName>
    </submittedName>
</protein>
<proteinExistence type="predicted"/>
<evidence type="ECO:0000313" key="1">
    <source>
        <dbReference type="EMBL" id="MBX66065.1"/>
    </source>
</evidence>
<organism evidence="1">
    <name type="scientific">Rhizophora mucronata</name>
    <name type="common">Asiatic mangrove</name>
    <dbReference type="NCBI Taxonomy" id="61149"/>
    <lineage>
        <taxon>Eukaryota</taxon>
        <taxon>Viridiplantae</taxon>
        <taxon>Streptophyta</taxon>
        <taxon>Embryophyta</taxon>
        <taxon>Tracheophyta</taxon>
        <taxon>Spermatophyta</taxon>
        <taxon>Magnoliopsida</taxon>
        <taxon>eudicotyledons</taxon>
        <taxon>Gunneridae</taxon>
        <taxon>Pentapetalae</taxon>
        <taxon>rosids</taxon>
        <taxon>fabids</taxon>
        <taxon>Malpighiales</taxon>
        <taxon>Rhizophoraceae</taxon>
        <taxon>Rhizophora</taxon>
    </lineage>
</organism>
<name>A0A2P2QGQ4_RHIMU</name>
<dbReference type="AlphaFoldDB" id="A0A2P2QGQ4"/>
<sequence length="18" mass="1927">MSSLIPVLNQSVTSHSNL</sequence>
<dbReference type="EMBL" id="GGEC01085581">
    <property type="protein sequence ID" value="MBX66065.1"/>
    <property type="molecule type" value="Transcribed_RNA"/>
</dbReference>
<accession>A0A2P2QGQ4</accession>
<reference evidence="1" key="1">
    <citation type="submission" date="2018-02" db="EMBL/GenBank/DDBJ databases">
        <title>Rhizophora mucronata_Transcriptome.</title>
        <authorList>
            <person name="Meera S.P."/>
            <person name="Sreeshan A."/>
            <person name="Augustine A."/>
        </authorList>
    </citation>
    <scope>NUCLEOTIDE SEQUENCE</scope>
    <source>
        <tissue evidence="1">Leaf</tissue>
    </source>
</reference>